<dbReference type="AlphaFoldDB" id="G9EPZ6"/>
<dbReference type="InParanoid" id="G9EPZ6"/>
<sequence length="44" mass="5256">MFTVKESILYMDMHFLAYKIICGRSSTLYLIALQKLMVRLKEEQ</sequence>
<dbReference type="EMBL" id="JH413828">
    <property type="protein sequence ID" value="EHL30571.1"/>
    <property type="molecule type" value="Genomic_DNA"/>
</dbReference>
<protein>
    <submittedName>
        <fullName evidence="1">Uncharacterized protein</fullName>
    </submittedName>
</protein>
<dbReference type="Proteomes" id="UP000002770">
    <property type="component" value="Unassembled WGS sequence"/>
</dbReference>
<evidence type="ECO:0000313" key="1">
    <source>
        <dbReference type="EMBL" id="EHL30571.1"/>
    </source>
</evidence>
<evidence type="ECO:0000313" key="2">
    <source>
        <dbReference type="Proteomes" id="UP000002770"/>
    </source>
</evidence>
<dbReference type="STRING" id="658187.LDG_7338"/>
<accession>G9EPZ6</accession>
<name>G9EPZ6_9GAMM</name>
<organism evidence="1 2">
    <name type="scientific">Legionella drancourtii LLAP12</name>
    <dbReference type="NCBI Taxonomy" id="658187"/>
    <lineage>
        <taxon>Bacteria</taxon>
        <taxon>Pseudomonadati</taxon>
        <taxon>Pseudomonadota</taxon>
        <taxon>Gammaproteobacteria</taxon>
        <taxon>Legionellales</taxon>
        <taxon>Legionellaceae</taxon>
        <taxon>Legionella</taxon>
    </lineage>
</organism>
<proteinExistence type="predicted"/>
<keyword evidence="2" id="KW-1185">Reference proteome</keyword>
<gene>
    <name evidence="1" type="ORF">LDG_7338</name>
</gene>
<dbReference type="HOGENOM" id="CLU_3218043_0_0_6"/>
<reference evidence="1 2" key="1">
    <citation type="journal article" date="2011" name="BMC Genomics">
        <title>Insight into cross-talk between intra-amoebal pathogens.</title>
        <authorList>
            <person name="Gimenez G."/>
            <person name="Bertelli C."/>
            <person name="Moliner C."/>
            <person name="Robert C."/>
            <person name="Raoult D."/>
            <person name="Fournier P.E."/>
            <person name="Greub G."/>
        </authorList>
    </citation>
    <scope>NUCLEOTIDE SEQUENCE [LARGE SCALE GENOMIC DNA]</scope>
    <source>
        <strain evidence="1 2">LLAP12</strain>
    </source>
</reference>